<comment type="caution">
    <text evidence="1">The sequence shown here is derived from an EMBL/GenBank/DDBJ whole genome shotgun (WGS) entry which is preliminary data.</text>
</comment>
<evidence type="ECO:0000313" key="2">
    <source>
        <dbReference type="Proteomes" id="UP000790377"/>
    </source>
</evidence>
<dbReference type="Proteomes" id="UP000790377">
    <property type="component" value="Unassembled WGS sequence"/>
</dbReference>
<proteinExistence type="predicted"/>
<dbReference type="EMBL" id="MU267599">
    <property type="protein sequence ID" value="KAH7915511.1"/>
    <property type="molecule type" value="Genomic_DNA"/>
</dbReference>
<gene>
    <name evidence="1" type="ORF">BJ138DRAFT_1077113</name>
</gene>
<sequence length="698" mass="75458">MSNDIQKADQIAHRFYTKLTLVVNNARATAEPRSGARVDKWFNLETPDSDMFREHLRTYRAVSMTPPPPSFELQVLLSVPELTNNQVLVYLAPDSSRLRIDPTPRHILLENWLLNFTPEFPQARSGDDQSDVAPSTIYKHGIPLFRSLYSLLRILPSWKLFKKLRRRTTATSRNGNLSIQLRVKGMDDGINDILDFGVSPASNSPPLPFETHEFPPIPHPMGNLRLSAKYLSCPNFQLDELESLLSSRFLSLDEGPEFTPTLVKNQQRDSLSGLPGSVPLRTSLPKSPSIADRFVLPSSHSRTNSMPSSPRQSALPMSRVSVGGMAGGGSTSALSVSSSRQGSSSTWSREEGPPLSGIAARIRRESMQGASRSSADLPASPSPLPIRRPNINPVHPFKASTLSSGSPSLHSPSPSLRQPSPLATGVPSLPSRPVQTSPNSSRVPPSPIGMANRPSPPFAPSSLGDRRSLASAEGDDSSSPKPPQRKRYSSSFGHRYAGSGGAGSDRSGGSRERREGERAGSTSFLGANNDDDEISIFVQEIATRKPLGSIRRSPGGEDGHAAAERTGNDSDGSRRSSIGPMLTTEADVDERLKHMNEMFLASLEGLGGNRRRERRPSADQGDGSSAASSTDGAVARAETSSGRRDERDAGGSRDVSRPRLGSLRSASANDVASSGGSAEVMGRLELDDESWRRRQDRR</sequence>
<evidence type="ECO:0000313" key="1">
    <source>
        <dbReference type="EMBL" id="KAH7915511.1"/>
    </source>
</evidence>
<protein>
    <submittedName>
        <fullName evidence="1">Autophagy-related protein 13-domain-containing protein</fullName>
    </submittedName>
</protein>
<organism evidence="1 2">
    <name type="scientific">Hygrophoropsis aurantiaca</name>
    <dbReference type="NCBI Taxonomy" id="72124"/>
    <lineage>
        <taxon>Eukaryota</taxon>
        <taxon>Fungi</taxon>
        <taxon>Dikarya</taxon>
        <taxon>Basidiomycota</taxon>
        <taxon>Agaricomycotina</taxon>
        <taxon>Agaricomycetes</taxon>
        <taxon>Agaricomycetidae</taxon>
        <taxon>Boletales</taxon>
        <taxon>Coniophorineae</taxon>
        <taxon>Hygrophoropsidaceae</taxon>
        <taxon>Hygrophoropsis</taxon>
    </lineage>
</organism>
<keyword evidence="2" id="KW-1185">Reference proteome</keyword>
<accession>A0ACB8ARF5</accession>
<name>A0ACB8ARF5_9AGAM</name>
<reference evidence="1" key="1">
    <citation type="journal article" date="2021" name="New Phytol.">
        <title>Evolutionary innovations through gain and loss of genes in the ectomycorrhizal Boletales.</title>
        <authorList>
            <person name="Wu G."/>
            <person name="Miyauchi S."/>
            <person name="Morin E."/>
            <person name="Kuo A."/>
            <person name="Drula E."/>
            <person name="Varga T."/>
            <person name="Kohler A."/>
            <person name="Feng B."/>
            <person name="Cao Y."/>
            <person name="Lipzen A."/>
            <person name="Daum C."/>
            <person name="Hundley H."/>
            <person name="Pangilinan J."/>
            <person name="Johnson J."/>
            <person name="Barry K."/>
            <person name="LaButti K."/>
            <person name="Ng V."/>
            <person name="Ahrendt S."/>
            <person name="Min B."/>
            <person name="Choi I.G."/>
            <person name="Park H."/>
            <person name="Plett J.M."/>
            <person name="Magnuson J."/>
            <person name="Spatafora J.W."/>
            <person name="Nagy L.G."/>
            <person name="Henrissat B."/>
            <person name="Grigoriev I.V."/>
            <person name="Yang Z.L."/>
            <person name="Xu J."/>
            <person name="Martin F.M."/>
        </authorList>
    </citation>
    <scope>NUCLEOTIDE SEQUENCE</scope>
    <source>
        <strain evidence="1">ATCC 28755</strain>
    </source>
</reference>